<gene>
    <name evidence="1" type="ORF">IE877_07045</name>
</gene>
<reference evidence="1 2" key="1">
    <citation type="submission" date="2020-09" db="EMBL/GenBank/DDBJ databases">
        <title>Methylomonas albis sp. nov. and Methylomonas fluvii sp. nov.: Two cold-adapted methanotrophs from the River Elbe and an amended description of Methylovulum psychrotolerans strain Eb1.</title>
        <authorList>
            <person name="Bussmann I.K."/>
            <person name="Klings K.-W."/>
            <person name="Warnstedt J."/>
            <person name="Hoppert M."/>
            <person name="Saborowski A."/>
            <person name="Horn F."/>
            <person name="Liebner S."/>
        </authorList>
    </citation>
    <scope>NUCLEOTIDE SEQUENCE [LARGE SCALE GENOMIC DNA]</scope>
    <source>
        <strain evidence="1 2">EbA</strain>
    </source>
</reference>
<keyword evidence="2" id="KW-1185">Reference proteome</keyword>
<sequence>MIDSKIALLINQAEQKDLDSIRIFKERADKLYCNSIVRREYMPIADLHINHQGVSHRFQLPSEEAFDSLLMTFRHFWLQDEPCNFFKILKIIDRYVPDARNHTKSLKSLWKQGLFHSTHIIIDDVQLTSEKLIDIWLNAEFFHNDKTKRFELESIINRIDFDSPGFTRFLLIVSIIECCNVIFELNKLLGKV</sequence>
<comment type="caution">
    <text evidence="1">The sequence shown here is derived from an EMBL/GenBank/DDBJ whole genome shotgun (WGS) entry which is preliminary data.</text>
</comment>
<protein>
    <submittedName>
        <fullName evidence="1">Uncharacterized protein</fullName>
    </submittedName>
</protein>
<evidence type="ECO:0000313" key="2">
    <source>
        <dbReference type="Proteomes" id="UP000652176"/>
    </source>
</evidence>
<evidence type="ECO:0000313" key="1">
    <source>
        <dbReference type="EMBL" id="MBD9355635.1"/>
    </source>
</evidence>
<dbReference type="EMBL" id="JACXSS010000001">
    <property type="protein sequence ID" value="MBD9355635.1"/>
    <property type="molecule type" value="Genomic_DNA"/>
</dbReference>
<accession>A0ABR9CY28</accession>
<organism evidence="1 2">
    <name type="scientific">Methylomonas albis</name>
    <dbReference type="NCBI Taxonomy" id="1854563"/>
    <lineage>
        <taxon>Bacteria</taxon>
        <taxon>Pseudomonadati</taxon>
        <taxon>Pseudomonadota</taxon>
        <taxon>Gammaproteobacteria</taxon>
        <taxon>Methylococcales</taxon>
        <taxon>Methylococcaceae</taxon>
        <taxon>Methylomonas</taxon>
    </lineage>
</organism>
<dbReference type="RefSeq" id="WP_192373993.1">
    <property type="nucleotide sequence ID" value="NZ_CAJHIV010000001.1"/>
</dbReference>
<name>A0ABR9CY28_9GAMM</name>
<dbReference type="Proteomes" id="UP000652176">
    <property type="component" value="Unassembled WGS sequence"/>
</dbReference>
<proteinExistence type="predicted"/>